<comment type="caution">
    <text evidence="1">The sequence shown here is derived from an EMBL/GenBank/DDBJ whole genome shotgun (WGS) entry which is preliminary data.</text>
</comment>
<gene>
    <name evidence="1" type="ORF">I4F81_000763</name>
</gene>
<evidence type="ECO:0000313" key="1">
    <source>
        <dbReference type="EMBL" id="KAK1858151.1"/>
    </source>
</evidence>
<reference evidence="1" key="1">
    <citation type="submission" date="2019-11" db="EMBL/GenBank/DDBJ databases">
        <title>Nori genome reveals adaptations in red seaweeds to the harsh intertidal environment.</title>
        <authorList>
            <person name="Wang D."/>
            <person name="Mao Y."/>
        </authorList>
    </citation>
    <scope>NUCLEOTIDE SEQUENCE</scope>
    <source>
        <tissue evidence="1">Gametophyte</tissue>
    </source>
</reference>
<organism evidence="1 2">
    <name type="scientific">Pyropia yezoensis</name>
    <name type="common">Susabi-nori</name>
    <name type="synonym">Porphyra yezoensis</name>
    <dbReference type="NCBI Taxonomy" id="2788"/>
    <lineage>
        <taxon>Eukaryota</taxon>
        <taxon>Rhodophyta</taxon>
        <taxon>Bangiophyceae</taxon>
        <taxon>Bangiales</taxon>
        <taxon>Bangiaceae</taxon>
        <taxon>Pyropia</taxon>
    </lineage>
</organism>
<sequence length="432" mass="45750">MRALHWAVAAASAVAVAAALGLSAAAPSAGAPAPSPDPSRRPGSSGGPAPATPVTYGPRPFFLMDGVRSRALRSRLEACAGQVATRTDWSIGHRGAPLMFPEHTKESYVAAARMGAGIIECDVTFTKDKQLVCRHAQCDLHTSTNILATALAAKCTTPFSPATNSTAATASCCASDLTLAEFRTLTGKMDGADESATTVEAYMAGTPASRTDLYASGGATGTLLTHAESIRLIRSLGARFTPELKPPAVAMPFRGLTQAAYAQALIDEYKAAGVPPEEVRPQSFALDDVRYWLSAEPRFGRQAIYLDGRYNEPPFNHTRPPSWAPSMDELSAAGVRTLGSPLWMLLREEGDAIRPSVYATAAAAAGIDLIAWTLERSGSPPAGWYFQTLPRLAQTDGDVLTVLDVLAQQVRVRGVFSDWPATTTYYANCMGL</sequence>
<dbReference type="EMBL" id="CM020618">
    <property type="protein sequence ID" value="KAK1858151.1"/>
    <property type="molecule type" value="Genomic_DNA"/>
</dbReference>
<dbReference type="Proteomes" id="UP000798662">
    <property type="component" value="Chromosome 1"/>
</dbReference>
<accession>A0ACC3BJN3</accession>
<proteinExistence type="predicted"/>
<name>A0ACC3BJN3_PYRYE</name>
<protein>
    <submittedName>
        <fullName evidence="1">Uncharacterized protein</fullName>
    </submittedName>
</protein>
<keyword evidence="2" id="KW-1185">Reference proteome</keyword>
<evidence type="ECO:0000313" key="2">
    <source>
        <dbReference type="Proteomes" id="UP000798662"/>
    </source>
</evidence>